<evidence type="ECO:0000256" key="11">
    <source>
        <dbReference type="ARBA" id="ARBA00022932"/>
    </source>
</evidence>
<dbReference type="PROSITE" id="PS00447">
    <property type="entry name" value="DNA_POLYMERASE_A"/>
    <property type="match status" value="1"/>
</dbReference>
<dbReference type="Proteomes" id="UP000245462">
    <property type="component" value="Unassembled WGS sequence"/>
</dbReference>
<proteinExistence type="inferred from homology"/>
<dbReference type="NCBIfam" id="TIGR00593">
    <property type="entry name" value="pola"/>
    <property type="match status" value="1"/>
</dbReference>
<dbReference type="InterPro" id="IPR020046">
    <property type="entry name" value="5-3_exonucl_a-hlix_arch_N"/>
</dbReference>
<dbReference type="SMART" id="SM00475">
    <property type="entry name" value="53EXOc"/>
    <property type="match status" value="1"/>
</dbReference>
<dbReference type="GO" id="GO:0003887">
    <property type="term" value="F:DNA-directed DNA polymerase activity"/>
    <property type="evidence" value="ECO:0007669"/>
    <property type="project" value="UniProtKB-UniRule"/>
</dbReference>
<comment type="catalytic activity">
    <reaction evidence="14 16">
        <text>DNA(n) + a 2'-deoxyribonucleoside 5'-triphosphate = DNA(n+1) + diphosphate</text>
        <dbReference type="Rhea" id="RHEA:22508"/>
        <dbReference type="Rhea" id="RHEA-COMP:17339"/>
        <dbReference type="Rhea" id="RHEA-COMP:17340"/>
        <dbReference type="ChEBI" id="CHEBI:33019"/>
        <dbReference type="ChEBI" id="CHEBI:61560"/>
        <dbReference type="ChEBI" id="CHEBI:173112"/>
        <dbReference type="EC" id="2.7.7.7"/>
    </reaction>
</comment>
<dbReference type="Pfam" id="PF01612">
    <property type="entry name" value="DNA_pol_A_exo1"/>
    <property type="match status" value="1"/>
</dbReference>
<keyword evidence="21" id="KW-1185">Reference proteome</keyword>
<evidence type="ECO:0000256" key="3">
    <source>
        <dbReference type="ARBA" id="ARBA00020311"/>
    </source>
</evidence>
<dbReference type="InterPro" id="IPR012337">
    <property type="entry name" value="RNaseH-like_sf"/>
</dbReference>
<dbReference type="SUPFAM" id="SSF47807">
    <property type="entry name" value="5' to 3' exonuclease, C-terminal subdomain"/>
    <property type="match status" value="1"/>
</dbReference>
<dbReference type="EMBL" id="QEKY01000001">
    <property type="protein sequence ID" value="PVZ15210.1"/>
    <property type="molecule type" value="Genomic_DNA"/>
</dbReference>
<evidence type="ECO:0000256" key="2">
    <source>
        <dbReference type="ARBA" id="ARBA00012417"/>
    </source>
</evidence>
<dbReference type="GO" id="GO:0006261">
    <property type="term" value="P:DNA-templated DNA replication"/>
    <property type="evidence" value="ECO:0007669"/>
    <property type="project" value="UniProtKB-UniRule"/>
</dbReference>
<dbReference type="GO" id="GO:0008408">
    <property type="term" value="F:3'-5' exonuclease activity"/>
    <property type="evidence" value="ECO:0007669"/>
    <property type="project" value="UniProtKB-UniRule"/>
</dbReference>
<dbReference type="Pfam" id="PF00476">
    <property type="entry name" value="DNA_pol_A"/>
    <property type="match status" value="1"/>
</dbReference>
<dbReference type="SUPFAM" id="SSF56672">
    <property type="entry name" value="DNA/RNA polymerases"/>
    <property type="match status" value="1"/>
</dbReference>
<dbReference type="InterPro" id="IPR019760">
    <property type="entry name" value="DNA-dir_DNA_pol_A_CS"/>
</dbReference>
<evidence type="ECO:0000313" key="20">
    <source>
        <dbReference type="EMBL" id="PVZ15210.1"/>
    </source>
</evidence>
<evidence type="ECO:0000256" key="7">
    <source>
        <dbReference type="ARBA" id="ARBA00022722"/>
    </source>
</evidence>
<comment type="caution">
    <text evidence="20">The sequence shown here is derived from an EMBL/GenBank/DDBJ whole genome shotgun (WGS) entry which is preliminary data.</text>
</comment>
<keyword evidence="5 16" id="KW-0548">Nucleotidyltransferase</keyword>
<evidence type="ECO:0000256" key="6">
    <source>
        <dbReference type="ARBA" id="ARBA00022705"/>
    </source>
</evidence>
<evidence type="ECO:0000259" key="19">
    <source>
        <dbReference type="SMART" id="SM00482"/>
    </source>
</evidence>
<dbReference type="InterPro" id="IPR036279">
    <property type="entry name" value="5-3_exonuclease_C_sf"/>
</dbReference>
<dbReference type="Gene3D" id="1.20.1060.10">
    <property type="entry name" value="Taq DNA Polymerase, Chain T, domain 4"/>
    <property type="match status" value="1"/>
</dbReference>
<dbReference type="NCBIfam" id="NF004397">
    <property type="entry name" value="PRK05755.1"/>
    <property type="match status" value="1"/>
</dbReference>
<name>A0A2U1FT23_9PORP</name>
<dbReference type="PANTHER" id="PTHR10133:SF27">
    <property type="entry name" value="DNA POLYMERASE NU"/>
    <property type="match status" value="1"/>
</dbReference>
<accession>A0A2U1FT23</accession>
<dbReference type="Pfam" id="PF02739">
    <property type="entry name" value="5_3_exonuc_N"/>
    <property type="match status" value="1"/>
</dbReference>
<evidence type="ECO:0000256" key="14">
    <source>
        <dbReference type="ARBA" id="ARBA00049244"/>
    </source>
</evidence>
<dbReference type="PANTHER" id="PTHR10133">
    <property type="entry name" value="DNA POLYMERASE I"/>
    <property type="match status" value="1"/>
</dbReference>
<keyword evidence="7" id="KW-0540">Nuclease</keyword>
<dbReference type="InterPro" id="IPR002298">
    <property type="entry name" value="DNA_polymerase_A"/>
</dbReference>
<dbReference type="InterPro" id="IPR001098">
    <property type="entry name" value="DNA-dir_DNA_pol_A_palm_dom"/>
</dbReference>
<keyword evidence="4 16" id="KW-0808">Transferase</keyword>
<keyword evidence="13 16" id="KW-0234">DNA repair</keyword>
<dbReference type="Gene3D" id="1.10.150.20">
    <property type="entry name" value="5' to 3' exonuclease, C-terminal subdomain"/>
    <property type="match status" value="2"/>
</dbReference>
<dbReference type="OrthoDB" id="9806424at2"/>
<keyword evidence="12 16" id="KW-0238">DNA-binding</keyword>
<dbReference type="Gene3D" id="3.30.70.370">
    <property type="match status" value="1"/>
</dbReference>
<evidence type="ECO:0000256" key="15">
    <source>
        <dbReference type="NCBIfam" id="TIGR00593"/>
    </source>
</evidence>
<dbReference type="SMART" id="SM00482">
    <property type="entry name" value="POLAc"/>
    <property type="match status" value="1"/>
</dbReference>
<dbReference type="RefSeq" id="WP_116678390.1">
    <property type="nucleotide sequence ID" value="NZ_QEKY01000001.1"/>
</dbReference>
<evidence type="ECO:0000256" key="12">
    <source>
        <dbReference type="ARBA" id="ARBA00023125"/>
    </source>
</evidence>
<dbReference type="InterPro" id="IPR002421">
    <property type="entry name" value="5-3_exonuclease"/>
</dbReference>
<evidence type="ECO:0000256" key="5">
    <source>
        <dbReference type="ARBA" id="ARBA00022695"/>
    </source>
</evidence>
<dbReference type="FunFam" id="1.20.1060.10:FF:000001">
    <property type="entry name" value="DNA polymerase I"/>
    <property type="match status" value="1"/>
</dbReference>
<keyword evidence="10 16" id="KW-0269">Exonuclease</keyword>
<dbReference type="GO" id="GO:0003677">
    <property type="term" value="F:DNA binding"/>
    <property type="evidence" value="ECO:0007669"/>
    <property type="project" value="UniProtKB-UniRule"/>
</dbReference>
<dbReference type="InterPro" id="IPR018320">
    <property type="entry name" value="DNA_polymerase_1"/>
</dbReference>
<dbReference type="SMART" id="SM00279">
    <property type="entry name" value="HhH2"/>
    <property type="match status" value="1"/>
</dbReference>
<dbReference type="SUPFAM" id="SSF53098">
    <property type="entry name" value="Ribonuclease H-like"/>
    <property type="match status" value="1"/>
</dbReference>
<feature type="domain" description="5'-3' exonuclease" evidence="18">
    <location>
        <begin position="7"/>
        <end position="268"/>
    </location>
</feature>
<dbReference type="AlphaFoldDB" id="A0A2U1FT23"/>
<dbReference type="FunFam" id="1.10.150.20:FF:000002">
    <property type="entry name" value="DNA polymerase I"/>
    <property type="match status" value="1"/>
</dbReference>
<dbReference type="Gene3D" id="3.30.420.10">
    <property type="entry name" value="Ribonuclease H-like superfamily/Ribonuclease H"/>
    <property type="match status" value="1"/>
</dbReference>
<evidence type="ECO:0000256" key="10">
    <source>
        <dbReference type="ARBA" id="ARBA00022839"/>
    </source>
</evidence>
<dbReference type="InterPro" id="IPR008918">
    <property type="entry name" value="HhH2"/>
</dbReference>
<keyword evidence="6 16" id="KW-0235">DNA replication</keyword>
<dbReference type="FunFam" id="1.10.150.20:FF:000003">
    <property type="entry name" value="DNA polymerase I"/>
    <property type="match status" value="1"/>
</dbReference>
<dbReference type="SUPFAM" id="SSF88723">
    <property type="entry name" value="PIN domain-like"/>
    <property type="match status" value="1"/>
</dbReference>
<keyword evidence="11 16" id="KW-0239">DNA-directed DNA polymerase</keyword>
<evidence type="ECO:0000256" key="16">
    <source>
        <dbReference type="RuleBase" id="RU004460"/>
    </source>
</evidence>
<dbReference type="EC" id="2.7.7.7" evidence="2 15"/>
<evidence type="ECO:0000256" key="4">
    <source>
        <dbReference type="ARBA" id="ARBA00022679"/>
    </source>
</evidence>
<keyword evidence="9 16" id="KW-0378">Hydrolase</keyword>
<dbReference type="InterPro" id="IPR043502">
    <property type="entry name" value="DNA/RNA_pol_sf"/>
</dbReference>
<dbReference type="GO" id="GO:0006302">
    <property type="term" value="P:double-strand break repair"/>
    <property type="evidence" value="ECO:0007669"/>
    <property type="project" value="TreeGrafter"/>
</dbReference>
<evidence type="ECO:0000256" key="8">
    <source>
        <dbReference type="ARBA" id="ARBA00022763"/>
    </source>
</evidence>
<dbReference type="InterPro" id="IPR036397">
    <property type="entry name" value="RNaseH_sf"/>
</dbReference>
<dbReference type="CDD" id="cd06139">
    <property type="entry name" value="DNA_polA_I_Ecoli_like_exo"/>
    <property type="match status" value="1"/>
</dbReference>
<evidence type="ECO:0000313" key="21">
    <source>
        <dbReference type="Proteomes" id="UP000245462"/>
    </source>
</evidence>
<dbReference type="CDD" id="cd09859">
    <property type="entry name" value="PIN_53EXO"/>
    <property type="match status" value="1"/>
</dbReference>
<comment type="similarity">
    <text evidence="1 16">Belongs to the DNA polymerase type-A family.</text>
</comment>
<dbReference type="InterPro" id="IPR029060">
    <property type="entry name" value="PIN-like_dom_sf"/>
</dbReference>
<dbReference type="CDD" id="cd08637">
    <property type="entry name" value="DNA_pol_A_pol_I_C"/>
    <property type="match status" value="1"/>
</dbReference>
<dbReference type="CDD" id="cd09898">
    <property type="entry name" value="H3TH_53EXO"/>
    <property type="match status" value="1"/>
</dbReference>
<dbReference type="Pfam" id="PF01367">
    <property type="entry name" value="5_3_exonuc"/>
    <property type="match status" value="1"/>
</dbReference>
<dbReference type="GO" id="GO:0008409">
    <property type="term" value="F:5'-3' exonuclease activity"/>
    <property type="evidence" value="ECO:0007669"/>
    <property type="project" value="UniProtKB-UniRule"/>
</dbReference>
<comment type="function">
    <text evidence="16">In addition to polymerase activity, this DNA polymerase exhibits 3'-5' and 5'-3' exonuclease activity.</text>
</comment>
<dbReference type="GeneID" id="94549845"/>
<dbReference type="Gene3D" id="3.40.50.1010">
    <property type="entry name" value="5'-nuclease"/>
    <property type="match status" value="1"/>
</dbReference>
<gene>
    <name evidence="16" type="primary">polA</name>
    <name evidence="20" type="ORF">C7382_101143</name>
</gene>
<reference evidence="20 21" key="1">
    <citation type="submission" date="2018-04" db="EMBL/GenBank/DDBJ databases">
        <title>Genomic Encyclopedia of Type Strains, Phase IV (KMG-IV): sequencing the most valuable type-strain genomes for metagenomic binning, comparative biology and taxonomic classification.</title>
        <authorList>
            <person name="Goeker M."/>
        </authorList>
    </citation>
    <scope>NUCLEOTIDE SEQUENCE [LARGE SCALE GENOMIC DNA]</scope>
    <source>
        <strain evidence="20 21">DSM 28520</strain>
    </source>
</reference>
<dbReference type="SMART" id="SM00474">
    <property type="entry name" value="35EXOc"/>
    <property type="match status" value="1"/>
</dbReference>
<dbReference type="InterPro" id="IPR020045">
    <property type="entry name" value="DNA_polI_H3TH"/>
</dbReference>
<evidence type="ECO:0000256" key="1">
    <source>
        <dbReference type="ARBA" id="ARBA00007705"/>
    </source>
</evidence>
<organism evidence="20 21">
    <name type="scientific">Porphyromonas loveana</name>
    <dbReference type="NCBI Taxonomy" id="1884669"/>
    <lineage>
        <taxon>Bacteria</taxon>
        <taxon>Pseudomonadati</taxon>
        <taxon>Bacteroidota</taxon>
        <taxon>Bacteroidia</taxon>
        <taxon>Bacteroidales</taxon>
        <taxon>Porphyromonadaceae</taxon>
        <taxon>Porphyromonas</taxon>
    </lineage>
</organism>
<protein>
    <recommendedName>
        <fullName evidence="3 15">DNA polymerase I</fullName>
        <ecNumber evidence="2 15">2.7.7.7</ecNumber>
    </recommendedName>
</protein>
<feature type="domain" description="3'-5' exonuclease" evidence="17">
    <location>
        <begin position="340"/>
        <end position="518"/>
    </location>
</feature>
<evidence type="ECO:0000256" key="9">
    <source>
        <dbReference type="ARBA" id="ARBA00022801"/>
    </source>
</evidence>
<evidence type="ECO:0000259" key="17">
    <source>
        <dbReference type="SMART" id="SM00474"/>
    </source>
</evidence>
<keyword evidence="8 16" id="KW-0227">DNA damage</keyword>
<dbReference type="PRINTS" id="PR00868">
    <property type="entry name" value="DNAPOLI"/>
</dbReference>
<evidence type="ECO:0000259" key="18">
    <source>
        <dbReference type="SMART" id="SM00475"/>
    </source>
</evidence>
<evidence type="ECO:0000256" key="13">
    <source>
        <dbReference type="ARBA" id="ARBA00023204"/>
    </source>
</evidence>
<sequence length="930" mass="103521">MLPSQAERLFLLDAYALIFRAYYAFIRAPRLDSSGRDTGAVFGFALTLLDILEKESPHYLAVVFDPPGGSFRHREYPEYKAQREDTPEAIRLAVPLIKELLAAFRVPVVEVPDFEADDAIGTLARQAAAEGLEVRMVTPDKDFGQLVTDTIRIYRPKTSGGGYETWGPEEVTAKFGLSRPEQMIDYLALVGDASDNIPGCKGIGAKTAEKLLADYDSIDGIYANVDTFKGALARKIAEGEEQTRFSRYLATIRTDAPVAFDRDTFRRVAPDMEAVRACFGALEFRSLLRRVEAPAPDVPAGDLFADEAATDASSVADLFADGAASATAGLRSLAEVPHDYIILENDSEIADCVRTLSAVPRFAFDTETDSKDALVAQLVAVTFAAESGRAYFISMPEDADVVRRRLDLLRPLWDDAAIGKVGQNIKYDLQVLARYGVEVRGTLFDTMIAHYLLFPDLRHGMDEMAESLLSYRTIRYDELMPDKERSIRDVPLQQLADYAMEDADITWQLYEHLSPLLDEAGMTDLFCRIEMPLVPVLASMERAGVMLDVDVLNRTASGLNEEMQRIEEEIYRHAGHPFNINSPSQVGAVLFDELAVADKPKKTKSGTYSTNEEILTKLRDRHPVVPLILDYRGLKKLLSTYVDTLPRMRYPDGKLHTSFNQTVATTGRLSSSNPNLQNIPIRTEIGRGLRAAFVPDDEDCIFLSADYSQIELRLMAHLSGDASLIEAFLHGEDIHRATAARIYDLPPAEVTDDMRRRAKTANFGIIYGISAFGLSERLGITRTEAKALIEGYFASYPQVKEYMDRSIAEAGKLGYVTTICGRKRFLRDIHSANSVVRGYAERNAINAPIQGSAADLIKLAMIRIWDEFDARRLQARMILQVHDELNFNVPVAELDEVREIVREGMEGVMPELRVPLIADIGVGANWLEAH</sequence>
<feature type="domain" description="DNA-directed DNA polymerase family A palm" evidence="19">
    <location>
        <begin position="686"/>
        <end position="893"/>
    </location>
</feature>
<dbReference type="InterPro" id="IPR002562">
    <property type="entry name" value="3'-5'_exonuclease_dom"/>
</dbReference>